<evidence type="ECO:0000256" key="4">
    <source>
        <dbReference type="ARBA" id="ARBA00022729"/>
    </source>
</evidence>
<evidence type="ECO:0000256" key="5">
    <source>
        <dbReference type="SAM" id="MobiDB-lite"/>
    </source>
</evidence>
<keyword evidence="4 6" id="KW-0732">Signal</keyword>
<comment type="subcellular location">
    <subcellularLocation>
        <location evidence="1">Cell envelope</location>
    </subcellularLocation>
</comment>
<dbReference type="InterPro" id="IPR051313">
    <property type="entry name" value="Bact_iron-sidero_bind"/>
</dbReference>
<organism evidence="8 9">
    <name type="scientific">Microbacterium invictum</name>
    <dbReference type="NCBI Taxonomy" id="515415"/>
    <lineage>
        <taxon>Bacteria</taxon>
        <taxon>Bacillati</taxon>
        <taxon>Actinomycetota</taxon>
        <taxon>Actinomycetes</taxon>
        <taxon>Micrococcales</taxon>
        <taxon>Microbacteriaceae</taxon>
        <taxon>Microbacterium</taxon>
    </lineage>
</organism>
<dbReference type="PROSITE" id="PS50983">
    <property type="entry name" value="FE_B12_PBP"/>
    <property type="match status" value="1"/>
</dbReference>
<dbReference type="InterPro" id="IPR002491">
    <property type="entry name" value="ABC_transptr_periplasmic_BD"/>
</dbReference>
<keyword evidence="3" id="KW-0813">Transport</keyword>
<comment type="similarity">
    <text evidence="2">Belongs to the bacterial solute-binding protein 8 family.</text>
</comment>
<name>A0ABZ0V8T9_9MICO</name>
<dbReference type="Proteomes" id="UP001324533">
    <property type="component" value="Chromosome"/>
</dbReference>
<dbReference type="PANTHER" id="PTHR30532">
    <property type="entry name" value="IRON III DICITRATE-BINDING PERIPLASMIC PROTEIN"/>
    <property type="match status" value="1"/>
</dbReference>
<proteinExistence type="inferred from homology"/>
<evidence type="ECO:0000256" key="1">
    <source>
        <dbReference type="ARBA" id="ARBA00004196"/>
    </source>
</evidence>
<dbReference type="Pfam" id="PF01497">
    <property type="entry name" value="Peripla_BP_2"/>
    <property type="match status" value="1"/>
</dbReference>
<feature type="region of interest" description="Disordered" evidence="5">
    <location>
        <begin position="26"/>
        <end position="59"/>
    </location>
</feature>
<dbReference type="PANTHER" id="PTHR30532:SF1">
    <property type="entry name" value="IRON(3+)-HYDROXAMATE-BINDING PROTEIN FHUD"/>
    <property type="match status" value="1"/>
</dbReference>
<evidence type="ECO:0000313" key="9">
    <source>
        <dbReference type="Proteomes" id="UP001324533"/>
    </source>
</evidence>
<dbReference type="CDD" id="cd01146">
    <property type="entry name" value="FhuD"/>
    <property type="match status" value="1"/>
</dbReference>
<feature type="chain" id="PRO_5046212873" evidence="6">
    <location>
        <begin position="31"/>
        <end position="345"/>
    </location>
</feature>
<evidence type="ECO:0000256" key="3">
    <source>
        <dbReference type="ARBA" id="ARBA00022448"/>
    </source>
</evidence>
<feature type="domain" description="Fe/B12 periplasmic-binding" evidence="7">
    <location>
        <begin position="75"/>
        <end position="345"/>
    </location>
</feature>
<reference evidence="8 9" key="1">
    <citation type="submission" date="2023-06" db="EMBL/GenBank/DDBJ databases">
        <title>Rock-solubilizing bacteria, Microbacterium invictum, promotes re-establishment of vegetation in rocky wasteland by accelerating rock bio-weathering and reshaping soil bacterial community.</title>
        <authorList>
            <person name="Liu C."/>
        </authorList>
    </citation>
    <scope>NUCLEOTIDE SEQUENCE [LARGE SCALE GENOMIC DNA]</scope>
    <source>
        <strain evidence="8 9">X-18</strain>
    </source>
</reference>
<dbReference type="RefSeq" id="WP_322409776.1">
    <property type="nucleotide sequence ID" value="NZ_CP139779.1"/>
</dbReference>
<feature type="compositionally biased region" description="Polar residues" evidence="5">
    <location>
        <begin position="36"/>
        <end position="55"/>
    </location>
</feature>
<accession>A0ABZ0V8T9</accession>
<evidence type="ECO:0000313" key="8">
    <source>
        <dbReference type="EMBL" id="WQB69654.1"/>
    </source>
</evidence>
<dbReference type="EMBL" id="CP139779">
    <property type="protein sequence ID" value="WQB69654.1"/>
    <property type="molecule type" value="Genomic_DNA"/>
</dbReference>
<evidence type="ECO:0000256" key="6">
    <source>
        <dbReference type="SAM" id="SignalP"/>
    </source>
</evidence>
<dbReference type="SUPFAM" id="SSF53807">
    <property type="entry name" value="Helical backbone' metal receptor"/>
    <property type="match status" value="1"/>
</dbReference>
<gene>
    <name evidence="8" type="ORF">T9R20_13250</name>
</gene>
<feature type="signal peptide" evidence="6">
    <location>
        <begin position="1"/>
        <end position="30"/>
    </location>
</feature>
<dbReference type="Gene3D" id="3.40.50.1980">
    <property type="entry name" value="Nitrogenase molybdenum iron protein domain"/>
    <property type="match status" value="2"/>
</dbReference>
<sequence length="345" mass="36106">MTKKPLAALAGAAALALALTGCGTTQTTPAAEGSAAPSTSTSEGCADDTTTTSTGPVELTDAFGRTVTLDQPAERVAVLEWQQIEDVLSLCLTPVAVADADGYRTWNSAEELPETVESVGTRQEPNLDALFATEPDLVIVEAYTRDDAIIGQLEEYGVPVLATVGANAEDPIAQMLDTFDLIAQATGREERAEVVTDEFAQHLADAKSEIEGTTPGVTDFVYFDGYVDGGNVSIRPFGQGSLVGELGEELGLTNAWTGEVDPAYGLGQTDIEGMTTVGDANFFYTGTEDPDYESFIDAAESNPAWASIPAVAEGRITAFPAGIWTFGGPRSAEQIIDAYVAAITP</sequence>
<protein>
    <submittedName>
        <fullName evidence="8">Iron-siderophore ABC transporter substrate-binding protein</fullName>
    </submittedName>
</protein>
<evidence type="ECO:0000256" key="2">
    <source>
        <dbReference type="ARBA" id="ARBA00008814"/>
    </source>
</evidence>
<dbReference type="PROSITE" id="PS51257">
    <property type="entry name" value="PROKAR_LIPOPROTEIN"/>
    <property type="match status" value="1"/>
</dbReference>
<keyword evidence="9" id="KW-1185">Reference proteome</keyword>
<evidence type="ECO:0000259" key="7">
    <source>
        <dbReference type="PROSITE" id="PS50983"/>
    </source>
</evidence>